<dbReference type="EMBL" id="CAKOGP040000181">
    <property type="protein sequence ID" value="CAJ1931841.1"/>
    <property type="molecule type" value="Genomic_DNA"/>
</dbReference>
<gene>
    <name evidence="1" type="ORF">CYCCA115_LOCUS2571</name>
</gene>
<proteinExistence type="predicted"/>
<accession>A0AAD2FE59</accession>
<reference evidence="1" key="1">
    <citation type="submission" date="2023-08" db="EMBL/GenBank/DDBJ databases">
        <authorList>
            <person name="Audoor S."/>
            <person name="Bilcke G."/>
        </authorList>
    </citation>
    <scope>NUCLEOTIDE SEQUENCE</scope>
</reference>
<comment type="caution">
    <text evidence="1">The sequence shown here is derived from an EMBL/GenBank/DDBJ whole genome shotgun (WGS) entry which is preliminary data.</text>
</comment>
<organism evidence="1 2">
    <name type="scientific">Cylindrotheca closterium</name>
    <dbReference type="NCBI Taxonomy" id="2856"/>
    <lineage>
        <taxon>Eukaryota</taxon>
        <taxon>Sar</taxon>
        <taxon>Stramenopiles</taxon>
        <taxon>Ochrophyta</taxon>
        <taxon>Bacillariophyta</taxon>
        <taxon>Bacillariophyceae</taxon>
        <taxon>Bacillariophycidae</taxon>
        <taxon>Bacillariales</taxon>
        <taxon>Bacillariaceae</taxon>
        <taxon>Cylindrotheca</taxon>
    </lineage>
</organism>
<sequence length="122" mass="13802">MPYLQRTLDRVTDSYAYFYALAKIHKSPWKTRPIVLVSGSLLYGLGKWLDQQLQPIIRKLPTYLSSSFALKTDIDNMAGTEFSCMSLFTGDVVAMYPSINLEDAFTRIAEFLSTSSLCENVD</sequence>
<keyword evidence="2" id="KW-1185">Reference proteome</keyword>
<dbReference type="Proteomes" id="UP001295423">
    <property type="component" value="Unassembled WGS sequence"/>
</dbReference>
<evidence type="ECO:0000313" key="1">
    <source>
        <dbReference type="EMBL" id="CAJ1931841.1"/>
    </source>
</evidence>
<name>A0AAD2FE59_9STRA</name>
<protein>
    <submittedName>
        <fullName evidence="1">Uncharacterized protein</fullName>
    </submittedName>
</protein>
<evidence type="ECO:0000313" key="2">
    <source>
        <dbReference type="Proteomes" id="UP001295423"/>
    </source>
</evidence>
<dbReference type="AlphaFoldDB" id="A0AAD2FE59"/>